<comment type="catalytic activity">
    <reaction evidence="11">
        <text>L-leucine + 2-oxoglutarate = 4-methyl-2-oxopentanoate + L-glutamate</text>
        <dbReference type="Rhea" id="RHEA:18321"/>
        <dbReference type="ChEBI" id="CHEBI:16810"/>
        <dbReference type="ChEBI" id="CHEBI:17865"/>
        <dbReference type="ChEBI" id="CHEBI:29985"/>
        <dbReference type="ChEBI" id="CHEBI:57427"/>
        <dbReference type="EC" id="2.6.1.42"/>
    </reaction>
</comment>
<evidence type="ECO:0000256" key="1">
    <source>
        <dbReference type="ARBA" id="ARBA00003109"/>
    </source>
</evidence>
<dbReference type="InterPro" id="IPR043131">
    <property type="entry name" value="BCAT-like_N"/>
</dbReference>
<dbReference type="InterPro" id="IPR036038">
    <property type="entry name" value="Aminotransferase-like"/>
</dbReference>
<organism evidence="12 13">
    <name type="scientific">Methylocapsa palsarum</name>
    <dbReference type="NCBI Taxonomy" id="1612308"/>
    <lineage>
        <taxon>Bacteria</taxon>
        <taxon>Pseudomonadati</taxon>
        <taxon>Pseudomonadota</taxon>
        <taxon>Alphaproteobacteria</taxon>
        <taxon>Hyphomicrobiales</taxon>
        <taxon>Beijerinckiaceae</taxon>
        <taxon>Methylocapsa</taxon>
    </lineage>
</organism>
<name>A0A1I3VT50_9HYPH</name>
<dbReference type="InterPro" id="IPR050571">
    <property type="entry name" value="Class-IV_PLP-Dep_Aminotrnsfr"/>
</dbReference>
<evidence type="ECO:0000256" key="6">
    <source>
        <dbReference type="ARBA" id="ARBA00013053"/>
    </source>
</evidence>
<comment type="pathway">
    <text evidence="4">Amino-acid biosynthesis; L-leucine biosynthesis; L-leucine from 3-methyl-2-oxobutanoate: step 4/4.</text>
</comment>
<protein>
    <recommendedName>
        <fullName evidence="7">Probable branched-chain-amino-acid aminotransferase</fullName>
        <ecNumber evidence="6">2.6.1.42</ecNumber>
    </recommendedName>
</protein>
<dbReference type="InterPro" id="IPR043132">
    <property type="entry name" value="BCAT-like_C"/>
</dbReference>
<dbReference type="RefSeq" id="WP_091675829.1">
    <property type="nucleotide sequence ID" value="NZ_FOSN01000001.1"/>
</dbReference>
<evidence type="ECO:0000256" key="4">
    <source>
        <dbReference type="ARBA" id="ARBA00005072"/>
    </source>
</evidence>
<dbReference type="SUPFAM" id="SSF56752">
    <property type="entry name" value="D-aminoacid aminotransferase-like PLP-dependent enzymes"/>
    <property type="match status" value="1"/>
</dbReference>
<keyword evidence="8" id="KW-0100">Branched-chain amino acid biosynthesis</keyword>
<dbReference type="EC" id="2.6.1.42" evidence="6"/>
<dbReference type="EMBL" id="FOSN01000001">
    <property type="protein sequence ID" value="SFJ98588.1"/>
    <property type="molecule type" value="Genomic_DNA"/>
</dbReference>
<keyword evidence="13" id="KW-1185">Reference proteome</keyword>
<dbReference type="AlphaFoldDB" id="A0A1I3VT50"/>
<dbReference type="GO" id="GO:0009082">
    <property type="term" value="P:branched-chain amino acid biosynthetic process"/>
    <property type="evidence" value="ECO:0007669"/>
    <property type="project" value="UniProtKB-KW"/>
</dbReference>
<dbReference type="OrthoDB" id="9805628at2"/>
<evidence type="ECO:0000256" key="9">
    <source>
        <dbReference type="ARBA" id="ARBA00048212"/>
    </source>
</evidence>
<evidence type="ECO:0000256" key="10">
    <source>
        <dbReference type="ARBA" id="ARBA00048798"/>
    </source>
</evidence>
<evidence type="ECO:0000313" key="13">
    <source>
        <dbReference type="Proteomes" id="UP000198755"/>
    </source>
</evidence>
<evidence type="ECO:0000313" key="12">
    <source>
        <dbReference type="EMBL" id="SFJ98588.1"/>
    </source>
</evidence>
<evidence type="ECO:0000256" key="11">
    <source>
        <dbReference type="ARBA" id="ARBA00049229"/>
    </source>
</evidence>
<gene>
    <name evidence="12" type="ORF">SAMN05444581_10199</name>
</gene>
<comment type="pathway">
    <text evidence="3">Amino-acid biosynthesis; L-valine biosynthesis; L-valine from pyruvate: step 4/4.</text>
</comment>
<dbReference type="GO" id="GO:0004084">
    <property type="term" value="F:branched-chain-amino-acid transaminase activity"/>
    <property type="evidence" value="ECO:0007669"/>
    <property type="project" value="UniProtKB-EC"/>
</dbReference>
<accession>A0A1I3VT50</accession>
<dbReference type="CDD" id="cd00449">
    <property type="entry name" value="PLPDE_IV"/>
    <property type="match status" value="1"/>
</dbReference>
<reference evidence="12 13" key="1">
    <citation type="submission" date="2016-10" db="EMBL/GenBank/DDBJ databases">
        <authorList>
            <person name="de Groot N.N."/>
        </authorList>
    </citation>
    <scope>NUCLEOTIDE SEQUENCE [LARGE SCALE GENOMIC DNA]</scope>
    <source>
        <strain evidence="12 13">NE2</strain>
    </source>
</reference>
<sequence>MTRIWRNGELFAPDEACVSAADRGFLLGDGVFETLAVHNGKPFDLPAHLERLAFGLAVLGFADTVDIDRLHAEIVRYVADDGAKSGVLRITVSRGGGPRGLAPPPEPRPTIVMSLSPPPPAREEPISLHIAAATRRNELSPVSRIKALPYLDNIIALQEARSLEADDALMLNTCGAIACASAANVFIIRGDRLETPPVADGALPGTMRARLLSMAQAAGLTAMETSLFANDVAEADHVLLTNSVRGIVEAGRCDGAALARRAGGAVGQLRALIAAAIEEG</sequence>
<dbReference type="InterPro" id="IPR001544">
    <property type="entry name" value="Aminotrans_IV"/>
</dbReference>
<comment type="function">
    <text evidence="1">Acts on leucine, isoleucine and valine.</text>
</comment>
<dbReference type="PANTHER" id="PTHR42743">
    <property type="entry name" value="AMINO-ACID AMINOTRANSFERASE"/>
    <property type="match status" value="1"/>
</dbReference>
<comment type="catalytic activity">
    <reaction evidence="10">
        <text>L-isoleucine + 2-oxoglutarate = (S)-3-methyl-2-oxopentanoate + L-glutamate</text>
        <dbReference type="Rhea" id="RHEA:24801"/>
        <dbReference type="ChEBI" id="CHEBI:16810"/>
        <dbReference type="ChEBI" id="CHEBI:29985"/>
        <dbReference type="ChEBI" id="CHEBI:35146"/>
        <dbReference type="ChEBI" id="CHEBI:58045"/>
        <dbReference type="EC" id="2.6.1.42"/>
    </reaction>
</comment>
<evidence type="ECO:0000256" key="8">
    <source>
        <dbReference type="ARBA" id="ARBA00023304"/>
    </source>
</evidence>
<keyword evidence="12" id="KW-0032">Aminotransferase</keyword>
<evidence type="ECO:0000256" key="3">
    <source>
        <dbReference type="ARBA" id="ARBA00004931"/>
    </source>
</evidence>
<evidence type="ECO:0000256" key="2">
    <source>
        <dbReference type="ARBA" id="ARBA00004824"/>
    </source>
</evidence>
<evidence type="ECO:0000256" key="7">
    <source>
        <dbReference type="ARBA" id="ARBA00014472"/>
    </source>
</evidence>
<evidence type="ECO:0000256" key="5">
    <source>
        <dbReference type="ARBA" id="ARBA00009320"/>
    </source>
</evidence>
<dbReference type="PANTHER" id="PTHR42743:SF11">
    <property type="entry name" value="AMINODEOXYCHORISMATE LYASE"/>
    <property type="match status" value="1"/>
</dbReference>
<proteinExistence type="inferred from homology"/>
<keyword evidence="12" id="KW-0808">Transferase</keyword>
<dbReference type="Proteomes" id="UP000198755">
    <property type="component" value="Unassembled WGS sequence"/>
</dbReference>
<comment type="similarity">
    <text evidence="5">Belongs to the class-IV pyridoxal-phosphate-dependent aminotransferase family.</text>
</comment>
<dbReference type="Gene3D" id="3.30.470.10">
    <property type="match status" value="1"/>
</dbReference>
<dbReference type="STRING" id="1612308.SAMN05444581_10199"/>
<keyword evidence="8" id="KW-0028">Amino-acid biosynthesis</keyword>
<comment type="pathway">
    <text evidence="2">Amino-acid biosynthesis; L-isoleucine biosynthesis; L-isoleucine from 2-oxobutanoate: step 4/4.</text>
</comment>
<dbReference type="Gene3D" id="3.20.10.10">
    <property type="entry name" value="D-amino Acid Aminotransferase, subunit A, domain 2"/>
    <property type="match status" value="1"/>
</dbReference>
<comment type="catalytic activity">
    <reaction evidence="9">
        <text>L-valine + 2-oxoglutarate = 3-methyl-2-oxobutanoate + L-glutamate</text>
        <dbReference type="Rhea" id="RHEA:24813"/>
        <dbReference type="ChEBI" id="CHEBI:11851"/>
        <dbReference type="ChEBI" id="CHEBI:16810"/>
        <dbReference type="ChEBI" id="CHEBI:29985"/>
        <dbReference type="ChEBI" id="CHEBI:57762"/>
        <dbReference type="EC" id="2.6.1.42"/>
    </reaction>
</comment>
<dbReference type="Pfam" id="PF01063">
    <property type="entry name" value="Aminotran_4"/>
    <property type="match status" value="1"/>
</dbReference>